<comment type="subcellular location">
    <subcellularLocation>
        <location evidence="1 7">Cell membrane</location>
        <topology evidence="1 7">Multi-pass membrane protein</topology>
    </subcellularLocation>
</comment>
<feature type="transmembrane region" description="Helical" evidence="7">
    <location>
        <begin position="125"/>
        <end position="149"/>
    </location>
</feature>
<dbReference type="PANTHER" id="PTHR43163:SF9">
    <property type="entry name" value="ABC TRANSPORTER PERMEASE PROTEIN"/>
    <property type="match status" value="1"/>
</dbReference>
<feature type="transmembrane region" description="Helical" evidence="7">
    <location>
        <begin position="315"/>
        <end position="339"/>
    </location>
</feature>
<feature type="domain" description="ABC transmembrane type-1" evidence="8">
    <location>
        <begin position="123"/>
        <end position="334"/>
    </location>
</feature>
<reference evidence="9 10" key="1">
    <citation type="submission" date="2019-06" db="EMBL/GenBank/DDBJ databases">
        <authorList>
            <person name="Srinivasan S."/>
        </authorList>
    </citation>
    <scope>NUCLEOTIDE SEQUENCE [LARGE SCALE GENOMIC DNA]</scope>
    <source>
        <strain evidence="9 10">17J68-5</strain>
    </source>
</reference>
<dbReference type="Proteomes" id="UP000305398">
    <property type="component" value="Chromosome"/>
</dbReference>
<dbReference type="GO" id="GO:0055085">
    <property type="term" value="P:transmembrane transport"/>
    <property type="evidence" value="ECO:0007669"/>
    <property type="project" value="InterPro"/>
</dbReference>
<feature type="transmembrane region" description="Helical" evidence="7">
    <location>
        <begin position="269"/>
        <end position="295"/>
    </location>
</feature>
<evidence type="ECO:0000259" key="8">
    <source>
        <dbReference type="PROSITE" id="PS50928"/>
    </source>
</evidence>
<dbReference type="Pfam" id="PF00528">
    <property type="entry name" value="BPD_transp_1"/>
    <property type="match status" value="1"/>
</dbReference>
<dbReference type="CDD" id="cd06261">
    <property type="entry name" value="TM_PBP2"/>
    <property type="match status" value="1"/>
</dbReference>
<evidence type="ECO:0000256" key="7">
    <source>
        <dbReference type="RuleBase" id="RU363032"/>
    </source>
</evidence>
<dbReference type="InterPro" id="IPR000515">
    <property type="entry name" value="MetI-like"/>
</dbReference>
<keyword evidence="3" id="KW-1003">Cell membrane</keyword>
<keyword evidence="2 7" id="KW-0813">Transport</keyword>
<evidence type="ECO:0000256" key="2">
    <source>
        <dbReference type="ARBA" id="ARBA00022448"/>
    </source>
</evidence>
<proteinExistence type="inferred from homology"/>
<evidence type="ECO:0000256" key="5">
    <source>
        <dbReference type="ARBA" id="ARBA00022989"/>
    </source>
</evidence>
<dbReference type="EMBL" id="CP040896">
    <property type="protein sequence ID" value="QDA60871.1"/>
    <property type="molecule type" value="Genomic_DNA"/>
</dbReference>
<evidence type="ECO:0000256" key="4">
    <source>
        <dbReference type="ARBA" id="ARBA00022692"/>
    </source>
</evidence>
<keyword evidence="4 7" id="KW-0812">Transmembrane</keyword>
<evidence type="ECO:0000256" key="3">
    <source>
        <dbReference type="ARBA" id="ARBA00022475"/>
    </source>
</evidence>
<gene>
    <name evidence="9" type="ORF">FHG12_12490</name>
</gene>
<evidence type="ECO:0000256" key="6">
    <source>
        <dbReference type="ARBA" id="ARBA00023136"/>
    </source>
</evidence>
<feature type="transmembrane region" description="Helical" evidence="7">
    <location>
        <begin position="161"/>
        <end position="182"/>
    </location>
</feature>
<evidence type="ECO:0000256" key="1">
    <source>
        <dbReference type="ARBA" id="ARBA00004651"/>
    </source>
</evidence>
<dbReference type="PANTHER" id="PTHR43163">
    <property type="entry name" value="DIPEPTIDE TRANSPORT SYSTEM PERMEASE PROTEIN DPPB-RELATED"/>
    <property type="match status" value="1"/>
</dbReference>
<feature type="transmembrane region" description="Helical" evidence="7">
    <location>
        <begin position="211"/>
        <end position="232"/>
    </location>
</feature>
<evidence type="ECO:0000313" key="9">
    <source>
        <dbReference type="EMBL" id="QDA60871.1"/>
    </source>
</evidence>
<sequence length="349" mass="38141">MKRYLLKRLLRTLLAAWGIVSIIFLLSRTLSVPQQLQSLSDNSGLSTPSAAEQQAAERQLIHRLGLDLPLFYITLEESVATRHWRWHGAANQYHVWFSSLMRGDLGHSYRDDSPVLETIGNALRYTLPLTLVAAVVAIGLAIQVSTWLAKPGRGRRTVLTTIYALDAVPLFVVASALLLLFANPDALLLFPAYGLGSQSSDESSLSALADFAYHLVLPVVSLVMVSLPGLVVQLEAALQHERGTDYATTARAKGLSEAQVIWRHTFRNALLPTLTLITEFLPSLVAGAVIVEMIFALPGMGLLLAEAAATRDYPVLMGGVVLTTLVRLAAQLLTDWLYVQADPRIRLQA</sequence>
<protein>
    <submittedName>
        <fullName evidence="9">ABC transporter permease</fullName>
    </submittedName>
</protein>
<dbReference type="GO" id="GO:0005886">
    <property type="term" value="C:plasma membrane"/>
    <property type="evidence" value="ECO:0007669"/>
    <property type="project" value="UniProtKB-SubCell"/>
</dbReference>
<organism evidence="9 10">
    <name type="scientific">Hymenobacter jejuensis</name>
    <dbReference type="NCBI Taxonomy" id="2502781"/>
    <lineage>
        <taxon>Bacteria</taxon>
        <taxon>Pseudomonadati</taxon>
        <taxon>Bacteroidota</taxon>
        <taxon>Cytophagia</taxon>
        <taxon>Cytophagales</taxon>
        <taxon>Hymenobacteraceae</taxon>
        <taxon>Hymenobacter</taxon>
    </lineage>
</organism>
<dbReference type="AlphaFoldDB" id="A0A5B8A0C8"/>
<dbReference type="InterPro" id="IPR035906">
    <property type="entry name" value="MetI-like_sf"/>
</dbReference>
<accession>A0A5B8A0C8</accession>
<comment type="similarity">
    <text evidence="7">Belongs to the binding-protein-dependent transport system permease family.</text>
</comment>
<dbReference type="PROSITE" id="PS50928">
    <property type="entry name" value="ABC_TM1"/>
    <property type="match status" value="1"/>
</dbReference>
<keyword evidence="10" id="KW-1185">Reference proteome</keyword>
<keyword evidence="6 7" id="KW-0472">Membrane</keyword>
<keyword evidence="5 7" id="KW-1133">Transmembrane helix</keyword>
<dbReference type="OrthoDB" id="24153at2"/>
<dbReference type="SUPFAM" id="SSF161098">
    <property type="entry name" value="MetI-like"/>
    <property type="match status" value="1"/>
</dbReference>
<dbReference type="Gene3D" id="1.10.3720.10">
    <property type="entry name" value="MetI-like"/>
    <property type="match status" value="1"/>
</dbReference>
<name>A0A5B8A0C8_9BACT</name>
<evidence type="ECO:0000313" key="10">
    <source>
        <dbReference type="Proteomes" id="UP000305398"/>
    </source>
</evidence>
<dbReference type="KEGG" id="hyj:FHG12_12490"/>